<dbReference type="Proteomes" id="UP000632322">
    <property type="component" value="Unassembled WGS sequence"/>
</dbReference>
<keyword evidence="5" id="KW-1185">Reference proteome</keyword>
<feature type="region of interest" description="Disordered" evidence="1">
    <location>
        <begin position="1"/>
        <end position="39"/>
    </location>
</feature>
<dbReference type="Proteomes" id="UP000314223">
    <property type="component" value="Unassembled WGS sequence"/>
</dbReference>
<proteinExistence type="predicted"/>
<dbReference type="EMBL" id="VDMQ01000013">
    <property type="protein sequence ID" value="TNM52985.1"/>
    <property type="molecule type" value="Genomic_DNA"/>
</dbReference>
<protein>
    <submittedName>
        <fullName evidence="3">Uncharacterized protein</fullName>
    </submittedName>
</protein>
<gene>
    <name evidence="3" type="ORF">FHQ09_17040</name>
    <name evidence="2" type="ORF">GCM10010974_36870</name>
</gene>
<organism evidence="3 4">
    <name type="scientific">Brevibacterium sediminis</name>
    <dbReference type="NCBI Taxonomy" id="1857024"/>
    <lineage>
        <taxon>Bacteria</taxon>
        <taxon>Bacillati</taxon>
        <taxon>Actinomycetota</taxon>
        <taxon>Actinomycetes</taxon>
        <taxon>Micrococcales</taxon>
        <taxon>Brevibacteriaceae</taxon>
        <taxon>Brevibacterium</taxon>
    </lineage>
</organism>
<reference evidence="2" key="4">
    <citation type="submission" date="2024-05" db="EMBL/GenBank/DDBJ databases">
        <authorList>
            <person name="Sun Q."/>
            <person name="Zhou Y."/>
        </authorList>
    </citation>
    <scope>NUCLEOTIDE SEQUENCE</scope>
    <source>
        <strain evidence="2">CGMCC 1.15472</strain>
    </source>
</reference>
<reference evidence="3 4" key="3">
    <citation type="submission" date="2019-06" db="EMBL/GenBank/DDBJ databases">
        <authorList>
            <person name="Mardanova A.M."/>
            <person name="Pudova D.S."/>
            <person name="Shagimardanova E.I."/>
            <person name="Gogoleva N.E."/>
            <person name="Lutfullin M.T."/>
            <person name="Hadieva G.F."/>
            <person name="Sharipova M.R."/>
        </authorList>
    </citation>
    <scope>NUCLEOTIDE SEQUENCE [LARGE SCALE GENOMIC DNA]</scope>
    <source>
        <strain evidence="3 4">MG-1</strain>
    </source>
</reference>
<evidence type="ECO:0000313" key="3">
    <source>
        <dbReference type="EMBL" id="TNM52985.1"/>
    </source>
</evidence>
<evidence type="ECO:0000313" key="4">
    <source>
        <dbReference type="Proteomes" id="UP000314223"/>
    </source>
</evidence>
<reference evidence="2" key="1">
    <citation type="journal article" date="2014" name="Int. J. Syst. Evol. Microbiol.">
        <title>Complete genome of a new Firmicutes species belonging to the dominant human colonic microbiota ('Ruminococcus bicirculans') reveals two chromosomes and a selective capacity to utilize plant glucans.</title>
        <authorList>
            <consortium name="NISC Comparative Sequencing Program"/>
            <person name="Wegmann U."/>
            <person name="Louis P."/>
            <person name="Goesmann A."/>
            <person name="Henrissat B."/>
            <person name="Duncan S.H."/>
            <person name="Flint H.J."/>
        </authorList>
    </citation>
    <scope>NUCLEOTIDE SEQUENCE</scope>
    <source>
        <strain evidence="2">CGMCC 1.15472</strain>
    </source>
</reference>
<sequence>MITSSDPTGRLVRPARGGRTSITDAHQADGSATGCSPTGIADAQALEPRAFSVYNTDINHDTVGPKVGDEKLRWEQTAIETAKQVHPDPEFDVLGHSYSLSALREHKREAFVDGARWQRSRLGSDESVERVRAYLRDTVGIDVDENTPRELVKALLKES</sequence>
<evidence type="ECO:0000256" key="1">
    <source>
        <dbReference type="SAM" id="MobiDB-lite"/>
    </source>
</evidence>
<dbReference type="RefSeq" id="WP_139470082.1">
    <property type="nucleotide sequence ID" value="NZ_BMJG01000032.1"/>
</dbReference>
<comment type="caution">
    <text evidence="3">The sequence shown here is derived from an EMBL/GenBank/DDBJ whole genome shotgun (WGS) entry which is preliminary data.</text>
</comment>
<dbReference type="AlphaFoldDB" id="A0A5C4WZE1"/>
<evidence type="ECO:0000313" key="5">
    <source>
        <dbReference type="Proteomes" id="UP000632322"/>
    </source>
</evidence>
<name>A0A5C4WZE1_9MICO</name>
<accession>A0A5C4WZE1</accession>
<reference evidence="5" key="2">
    <citation type="journal article" date="2019" name="Int. J. Syst. Evol. Microbiol.">
        <title>The Global Catalogue of Microorganisms (GCM) 10K type strain sequencing project: providing services to taxonomists for standard genome sequencing and annotation.</title>
        <authorList>
            <consortium name="The Broad Institute Genomics Platform"/>
            <consortium name="The Broad Institute Genome Sequencing Center for Infectious Disease"/>
            <person name="Wu L."/>
            <person name="Ma J."/>
        </authorList>
    </citation>
    <scope>NUCLEOTIDE SEQUENCE [LARGE SCALE GENOMIC DNA]</scope>
    <source>
        <strain evidence="5">CGMCC 1.15472</strain>
    </source>
</reference>
<evidence type="ECO:0000313" key="2">
    <source>
        <dbReference type="EMBL" id="GGC51376.1"/>
    </source>
</evidence>
<dbReference type="EMBL" id="BMJG01000032">
    <property type="protein sequence ID" value="GGC51376.1"/>
    <property type="molecule type" value="Genomic_DNA"/>
</dbReference>